<feature type="region of interest" description="Disordered" evidence="1">
    <location>
        <begin position="36"/>
        <end position="74"/>
    </location>
</feature>
<evidence type="ECO:0000313" key="3">
    <source>
        <dbReference type="EMBL" id="GAA2227410.1"/>
    </source>
</evidence>
<keyword evidence="4" id="KW-1185">Reference proteome</keyword>
<name>A0ABN3DCI3_9MICO</name>
<comment type="caution">
    <text evidence="3">The sequence shown here is derived from an EMBL/GenBank/DDBJ whole genome shotgun (WGS) entry which is preliminary data.</text>
</comment>
<dbReference type="RefSeq" id="WP_259478117.1">
    <property type="nucleotide sequence ID" value="NZ_BAAAQY010000002.1"/>
</dbReference>
<sequence length="194" mass="19112">MRLTAVRLALGPAPSRALVALAAVAFLGGCVATSNADAATSATPPTPGGSAHPVAGDGDDLHYPDGADATTPACQPASAAVVTAVNAAMTPPDYHPEGTPLWVSSLTAAPDPEHAVWLLSGTVRQDSTTDGYVVAWATTADPTLDDFDAPLRSIGYATAAITSAPALQFADGDVAGGLPPAALACAAQSAARVG</sequence>
<feature type="chain" id="PRO_5046964551" description="Lipoprotein" evidence="2">
    <location>
        <begin position="39"/>
        <end position="194"/>
    </location>
</feature>
<protein>
    <recommendedName>
        <fullName evidence="5">Lipoprotein</fullName>
    </recommendedName>
</protein>
<gene>
    <name evidence="3" type="ORF">GCM10009851_09530</name>
</gene>
<reference evidence="3 4" key="1">
    <citation type="journal article" date="2019" name="Int. J. Syst. Evol. Microbiol.">
        <title>The Global Catalogue of Microorganisms (GCM) 10K type strain sequencing project: providing services to taxonomists for standard genome sequencing and annotation.</title>
        <authorList>
            <consortium name="The Broad Institute Genomics Platform"/>
            <consortium name="The Broad Institute Genome Sequencing Center for Infectious Disease"/>
            <person name="Wu L."/>
            <person name="Ma J."/>
        </authorList>
    </citation>
    <scope>NUCLEOTIDE SEQUENCE [LARGE SCALE GENOMIC DNA]</scope>
    <source>
        <strain evidence="3 4">JCM 16117</strain>
    </source>
</reference>
<dbReference type="Proteomes" id="UP001500929">
    <property type="component" value="Unassembled WGS sequence"/>
</dbReference>
<organism evidence="3 4">
    <name type="scientific">Herbiconiux moechotypicola</name>
    <dbReference type="NCBI Taxonomy" id="637393"/>
    <lineage>
        <taxon>Bacteria</taxon>
        <taxon>Bacillati</taxon>
        <taxon>Actinomycetota</taxon>
        <taxon>Actinomycetes</taxon>
        <taxon>Micrococcales</taxon>
        <taxon>Microbacteriaceae</taxon>
        <taxon>Herbiconiux</taxon>
    </lineage>
</organism>
<dbReference type="PROSITE" id="PS51257">
    <property type="entry name" value="PROKAR_LIPOPROTEIN"/>
    <property type="match status" value="1"/>
</dbReference>
<feature type="signal peptide" evidence="2">
    <location>
        <begin position="1"/>
        <end position="38"/>
    </location>
</feature>
<evidence type="ECO:0008006" key="5">
    <source>
        <dbReference type="Google" id="ProtNLM"/>
    </source>
</evidence>
<evidence type="ECO:0000313" key="4">
    <source>
        <dbReference type="Proteomes" id="UP001500929"/>
    </source>
</evidence>
<dbReference type="EMBL" id="BAAAQY010000002">
    <property type="protein sequence ID" value="GAA2227410.1"/>
    <property type="molecule type" value="Genomic_DNA"/>
</dbReference>
<evidence type="ECO:0000256" key="1">
    <source>
        <dbReference type="SAM" id="MobiDB-lite"/>
    </source>
</evidence>
<evidence type="ECO:0000256" key="2">
    <source>
        <dbReference type="SAM" id="SignalP"/>
    </source>
</evidence>
<accession>A0ABN3DCI3</accession>
<keyword evidence="2" id="KW-0732">Signal</keyword>
<feature type="compositionally biased region" description="Low complexity" evidence="1">
    <location>
        <begin position="36"/>
        <end position="51"/>
    </location>
</feature>
<proteinExistence type="predicted"/>